<dbReference type="PROSITE" id="PS00058">
    <property type="entry name" value="DNA_MISMATCH_REPAIR_1"/>
    <property type="match status" value="1"/>
</dbReference>
<dbReference type="InterPro" id="IPR038973">
    <property type="entry name" value="MutL/Mlh/Pms-like"/>
</dbReference>
<reference evidence="4" key="1">
    <citation type="journal article" date="2020" name="Stud. Mycol.">
        <title>101 Dothideomycetes genomes: a test case for predicting lifestyles and emergence of pathogens.</title>
        <authorList>
            <person name="Haridas S."/>
            <person name="Albert R."/>
            <person name="Binder M."/>
            <person name="Bloem J."/>
            <person name="Labutti K."/>
            <person name="Salamov A."/>
            <person name="Andreopoulos B."/>
            <person name="Baker S."/>
            <person name="Barry K."/>
            <person name="Bills G."/>
            <person name="Bluhm B."/>
            <person name="Cannon C."/>
            <person name="Castanera R."/>
            <person name="Culley D."/>
            <person name="Daum C."/>
            <person name="Ezra D."/>
            <person name="Gonzalez J."/>
            <person name="Henrissat B."/>
            <person name="Kuo A."/>
            <person name="Liang C."/>
            <person name="Lipzen A."/>
            <person name="Lutzoni F."/>
            <person name="Magnuson J."/>
            <person name="Mondo S."/>
            <person name="Nolan M."/>
            <person name="Ohm R."/>
            <person name="Pangilinan J."/>
            <person name="Park H.-J."/>
            <person name="Ramirez L."/>
            <person name="Alfaro M."/>
            <person name="Sun H."/>
            <person name="Tritt A."/>
            <person name="Yoshinaga Y."/>
            <person name="Zwiers L.-H."/>
            <person name="Turgeon B."/>
            <person name="Goodwin S."/>
            <person name="Spatafora J."/>
            <person name="Crous P."/>
            <person name="Grigoriev I."/>
        </authorList>
    </citation>
    <scope>NUCLEOTIDE SEQUENCE</scope>
    <source>
        <strain evidence="4">SCOH1-5</strain>
    </source>
</reference>
<dbReference type="AlphaFoldDB" id="A0A6A6FX80"/>
<dbReference type="InterPro" id="IPR014762">
    <property type="entry name" value="DNA_mismatch_repair_CS"/>
</dbReference>
<dbReference type="Gene3D" id="3.30.565.10">
    <property type="entry name" value="Histidine kinase-like ATPase, C-terminal domain"/>
    <property type="match status" value="1"/>
</dbReference>
<comment type="similarity">
    <text evidence="1">Belongs to the DNA mismatch repair MutL/HexB family.</text>
</comment>
<dbReference type="Proteomes" id="UP000799539">
    <property type="component" value="Unassembled WGS sequence"/>
</dbReference>
<dbReference type="SMART" id="SM01340">
    <property type="entry name" value="DNA_mis_repair"/>
    <property type="match status" value="1"/>
</dbReference>
<dbReference type="PANTHER" id="PTHR10073:SF41">
    <property type="entry name" value="MISMATCH REPAIR PROTEIN, PUTATIVE (AFU_ORTHOLOGUE AFUA_8G05820)-RELATED"/>
    <property type="match status" value="1"/>
</dbReference>
<gene>
    <name evidence="4" type="ORF">CERZMDRAFT_108611</name>
</gene>
<keyword evidence="2" id="KW-0227">DNA damage</keyword>
<evidence type="ECO:0000313" key="5">
    <source>
        <dbReference type="Proteomes" id="UP000799539"/>
    </source>
</evidence>
<name>A0A6A6FX80_9PEZI</name>
<dbReference type="SUPFAM" id="SSF55874">
    <property type="entry name" value="ATPase domain of HSP90 chaperone/DNA topoisomerase II/histidine kinase"/>
    <property type="match status" value="1"/>
</dbReference>
<dbReference type="InterPro" id="IPR014721">
    <property type="entry name" value="Ribsml_uS5_D2-typ_fold_subgr"/>
</dbReference>
<accession>A0A6A6FX80</accession>
<dbReference type="InterPro" id="IPR002099">
    <property type="entry name" value="MutL/Mlh/PMS"/>
</dbReference>
<evidence type="ECO:0000259" key="3">
    <source>
        <dbReference type="SMART" id="SM01340"/>
    </source>
</evidence>
<organism evidence="4 5">
    <name type="scientific">Cercospora zeae-maydis SCOH1-5</name>
    <dbReference type="NCBI Taxonomy" id="717836"/>
    <lineage>
        <taxon>Eukaryota</taxon>
        <taxon>Fungi</taxon>
        <taxon>Dikarya</taxon>
        <taxon>Ascomycota</taxon>
        <taxon>Pezizomycotina</taxon>
        <taxon>Dothideomycetes</taxon>
        <taxon>Dothideomycetidae</taxon>
        <taxon>Mycosphaerellales</taxon>
        <taxon>Mycosphaerellaceae</taxon>
        <taxon>Cercospora</taxon>
    </lineage>
</organism>
<dbReference type="Pfam" id="PF13589">
    <property type="entry name" value="HATPase_c_3"/>
    <property type="match status" value="1"/>
</dbReference>
<sequence>MGIQALPQSTVRVLGASQVLTDPAAVVKELLDNAYDANATSIAVEIHSNTVDVIQVRDNGHGIVPEDRALVARRYCTSKISHDDDLKDIGGSSLGFRGEALASAAELSGSLTISTKIEGEQVAAALKINQKGEIAAQEKASLPVGTTVRITDFIKTNPVRRQVVLKNTEACLKKIKRTLQAYALARPRVRLALRVLKAKNNKYDWIYAPKSGGGAEDTAFKVVGAACASQCIWSMLEHSGFTLQAFLPRPDADASKINGIGAYISVDARPVSPARGVFKQIVKIFREAFREVAPDTTNVKDPFLCLELSCPRGSYDANLEPAKDDLLFEDPSLVVETARKLFSAAYTKQQIVTTVKWSLVARASRFGLCESVSSVEFAGKATTQHRFERAANAATFFADTE</sequence>
<keyword evidence="5" id="KW-1185">Reference proteome</keyword>
<dbReference type="EMBL" id="ML992662">
    <property type="protein sequence ID" value="KAF2218057.1"/>
    <property type="molecule type" value="Genomic_DNA"/>
</dbReference>
<proteinExistence type="inferred from homology"/>
<dbReference type="InterPro" id="IPR013507">
    <property type="entry name" value="DNA_mismatch_S5_2-like"/>
</dbReference>
<dbReference type="GO" id="GO:0006298">
    <property type="term" value="P:mismatch repair"/>
    <property type="evidence" value="ECO:0007669"/>
    <property type="project" value="InterPro"/>
</dbReference>
<dbReference type="GO" id="GO:0061982">
    <property type="term" value="P:meiosis I cell cycle process"/>
    <property type="evidence" value="ECO:0007669"/>
    <property type="project" value="UniProtKB-ARBA"/>
</dbReference>
<dbReference type="GO" id="GO:0032389">
    <property type="term" value="C:MutLalpha complex"/>
    <property type="evidence" value="ECO:0007669"/>
    <property type="project" value="TreeGrafter"/>
</dbReference>
<dbReference type="NCBIfam" id="TIGR00585">
    <property type="entry name" value="mutl"/>
    <property type="match status" value="1"/>
</dbReference>
<evidence type="ECO:0000256" key="2">
    <source>
        <dbReference type="ARBA" id="ARBA00022763"/>
    </source>
</evidence>
<evidence type="ECO:0000256" key="1">
    <source>
        <dbReference type="ARBA" id="ARBA00006082"/>
    </source>
</evidence>
<dbReference type="PANTHER" id="PTHR10073">
    <property type="entry name" value="DNA MISMATCH REPAIR PROTEIN MLH, PMS, MUTL"/>
    <property type="match status" value="1"/>
</dbReference>
<dbReference type="Pfam" id="PF01119">
    <property type="entry name" value="DNA_mis_repair"/>
    <property type="match status" value="1"/>
</dbReference>
<dbReference type="SUPFAM" id="SSF54211">
    <property type="entry name" value="Ribosomal protein S5 domain 2-like"/>
    <property type="match status" value="1"/>
</dbReference>
<dbReference type="OrthoDB" id="10263226at2759"/>
<dbReference type="GO" id="GO:0030983">
    <property type="term" value="F:mismatched DNA binding"/>
    <property type="evidence" value="ECO:0007669"/>
    <property type="project" value="InterPro"/>
</dbReference>
<dbReference type="GO" id="GO:0005524">
    <property type="term" value="F:ATP binding"/>
    <property type="evidence" value="ECO:0007669"/>
    <property type="project" value="InterPro"/>
</dbReference>
<protein>
    <recommendedName>
        <fullName evidence="3">DNA mismatch repair protein S5 domain-containing protein</fullName>
    </recommendedName>
</protein>
<dbReference type="Gene3D" id="3.30.230.10">
    <property type="match status" value="1"/>
</dbReference>
<dbReference type="FunFam" id="3.30.565.10:FF:000017">
    <property type="entry name" value="PMS1 homolog 1, mismatch repair system component"/>
    <property type="match status" value="1"/>
</dbReference>
<feature type="domain" description="DNA mismatch repair protein S5" evidence="3">
    <location>
        <begin position="219"/>
        <end position="343"/>
    </location>
</feature>
<dbReference type="GO" id="GO:0140664">
    <property type="term" value="F:ATP-dependent DNA damage sensor activity"/>
    <property type="evidence" value="ECO:0007669"/>
    <property type="project" value="InterPro"/>
</dbReference>
<evidence type="ECO:0000313" key="4">
    <source>
        <dbReference type="EMBL" id="KAF2218057.1"/>
    </source>
</evidence>
<dbReference type="GO" id="GO:0016887">
    <property type="term" value="F:ATP hydrolysis activity"/>
    <property type="evidence" value="ECO:0007669"/>
    <property type="project" value="InterPro"/>
</dbReference>
<dbReference type="InterPro" id="IPR036890">
    <property type="entry name" value="HATPase_C_sf"/>
</dbReference>
<dbReference type="InterPro" id="IPR020568">
    <property type="entry name" value="Ribosomal_Su5_D2-typ_SF"/>
</dbReference>